<organism evidence="1 2">
    <name type="scientific">Manihot esculenta</name>
    <name type="common">Cassava</name>
    <name type="synonym">Jatropha manihot</name>
    <dbReference type="NCBI Taxonomy" id="3983"/>
    <lineage>
        <taxon>Eukaryota</taxon>
        <taxon>Viridiplantae</taxon>
        <taxon>Streptophyta</taxon>
        <taxon>Embryophyta</taxon>
        <taxon>Tracheophyta</taxon>
        <taxon>Spermatophyta</taxon>
        <taxon>Magnoliopsida</taxon>
        <taxon>eudicotyledons</taxon>
        <taxon>Gunneridae</taxon>
        <taxon>Pentapetalae</taxon>
        <taxon>rosids</taxon>
        <taxon>fabids</taxon>
        <taxon>Malpighiales</taxon>
        <taxon>Euphorbiaceae</taxon>
        <taxon>Crotonoideae</taxon>
        <taxon>Manihoteae</taxon>
        <taxon>Manihot</taxon>
    </lineage>
</organism>
<reference evidence="2" key="1">
    <citation type="journal article" date="2016" name="Nat. Biotechnol.">
        <title>Sequencing wild and cultivated cassava and related species reveals extensive interspecific hybridization and genetic diversity.</title>
        <authorList>
            <person name="Bredeson J.V."/>
            <person name="Lyons J.B."/>
            <person name="Prochnik S.E."/>
            <person name="Wu G.A."/>
            <person name="Ha C.M."/>
            <person name="Edsinger-Gonzales E."/>
            <person name="Grimwood J."/>
            <person name="Schmutz J."/>
            <person name="Rabbi I.Y."/>
            <person name="Egesi C."/>
            <person name="Nauluvula P."/>
            <person name="Lebot V."/>
            <person name="Ndunguru J."/>
            <person name="Mkamilo G."/>
            <person name="Bart R.S."/>
            <person name="Setter T.L."/>
            <person name="Gleadow R.M."/>
            <person name="Kulakow P."/>
            <person name="Ferguson M.E."/>
            <person name="Rounsley S."/>
            <person name="Rokhsar D.S."/>
        </authorList>
    </citation>
    <scope>NUCLEOTIDE SEQUENCE [LARGE SCALE GENOMIC DNA]</scope>
    <source>
        <strain evidence="2">cv. AM560-2</strain>
    </source>
</reference>
<comment type="caution">
    <text evidence="1">The sequence shown here is derived from an EMBL/GenBank/DDBJ whole genome shotgun (WGS) entry which is preliminary data.</text>
</comment>
<proteinExistence type="predicted"/>
<dbReference type="EMBL" id="CM004402">
    <property type="protein sequence ID" value="KAG8635267.1"/>
    <property type="molecule type" value="Genomic_DNA"/>
</dbReference>
<sequence>MENKYAFAELREHNPLLILSNQPPITSSQTEVEEATSKTKRKSMKPRSTVWDHFTKVVDNTGTQKGKNHMFACIKNPHSMTTRQSQLSLQPTCSTQEGGGGTQIGTLSSWHFDQNVLRQKLAKMIIVDELPFMFVEGEGFREWVEYTQPRFRIPSRWTVSRDCYDLYLEERKKLKKKIQKTSQRVCITSDTWTSLQRINYMCVTAHFINDNWTLQKKIINFCPITSHKGDDIGMAIESCLLNWGIKRVFTITVDNASSNDVAISYLKKKINAWGFSILNCKYLHMRCIAHIINLVVVDGMKDGLTPIKKVRDAVRYIRQSPARLQRFKACCEMEGIQSKSSLCLDVSTRWNSTYLMLSSALKFENAFDRYATVDPYFKIDLQSCEGDSVPDSLEWEYIGKIVEFLGHFYELTLRISGSRYVTSNIIFDEISSVDCLLQEWKSSNDLELSCMGEKMKLKFDKYWGDPDKMNKIIYIAVVVDPRYKLEFMHFALSTVYGKEKDTELAKKVKLFVYELFDDYKRIFQSENANEHIENVSESIEEGTKKKPRMRLGHQFMQHKIEIGEAKNKSDLDSYLNEDILKMNANRFLILSHMVKDILAVHISTVASESAFSTGGRVLDCFRSSLTPKIVEALICTQDWLRKSQHHKSIEEQIADLERLEECMY</sequence>
<protein>
    <submittedName>
        <fullName evidence="1">Uncharacterized protein</fullName>
    </submittedName>
</protein>
<name>A0ACB7G4V6_MANES</name>
<gene>
    <name evidence="1" type="ORF">MANES_16G014950v8</name>
</gene>
<dbReference type="Proteomes" id="UP000091857">
    <property type="component" value="Chromosome 16"/>
</dbReference>
<evidence type="ECO:0000313" key="2">
    <source>
        <dbReference type="Proteomes" id="UP000091857"/>
    </source>
</evidence>
<accession>A0ACB7G4V6</accession>
<keyword evidence="2" id="KW-1185">Reference proteome</keyword>
<evidence type="ECO:0000313" key="1">
    <source>
        <dbReference type="EMBL" id="KAG8635267.1"/>
    </source>
</evidence>